<proteinExistence type="predicted"/>
<evidence type="ECO:0000313" key="6">
    <source>
        <dbReference type="Proteomes" id="UP001190700"/>
    </source>
</evidence>
<gene>
    <name evidence="5" type="ORF">CYMTET_15276</name>
</gene>
<dbReference type="GO" id="GO:0004817">
    <property type="term" value="F:cysteine-tRNA ligase activity"/>
    <property type="evidence" value="ECO:0007669"/>
    <property type="project" value="TreeGrafter"/>
</dbReference>
<dbReference type="SUPFAM" id="SSF52374">
    <property type="entry name" value="Nucleotidylyl transferase"/>
    <property type="match status" value="1"/>
</dbReference>
<dbReference type="PRINTS" id="PR00983">
    <property type="entry name" value="TRNASYNTHCYS"/>
</dbReference>
<dbReference type="EMBL" id="LGRX02006437">
    <property type="protein sequence ID" value="KAK3276672.1"/>
    <property type="molecule type" value="Genomic_DNA"/>
</dbReference>
<dbReference type="GO" id="GO:0005524">
    <property type="term" value="F:ATP binding"/>
    <property type="evidence" value="ECO:0007669"/>
    <property type="project" value="UniProtKB-KW"/>
</dbReference>
<keyword evidence="1" id="KW-0436">Ligase</keyword>
<feature type="domain" description="tRNA synthetases class I catalytic" evidence="4">
    <location>
        <begin position="84"/>
        <end position="268"/>
    </location>
</feature>
<dbReference type="GO" id="GO:0005737">
    <property type="term" value="C:cytoplasm"/>
    <property type="evidence" value="ECO:0007669"/>
    <property type="project" value="TreeGrafter"/>
</dbReference>
<keyword evidence="6" id="KW-1185">Reference proteome</keyword>
<comment type="caution">
    <text evidence="5">The sequence shown here is derived from an EMBL/GenBank/DDBJ whole genome shotgun (WGS) entry which is preliminary data.</text>
</comment>
<sequence>MYLPVRNLRVRPICNEISSRSRVVSNFFTKSAKVQARTRNFVAPRAHATANVPVAEETTQSTGDFMIYNTLSRKKEVFTTREDQGNRVGMYVCGVTVYDFSHIGHARAYVSFDVLYRYLMSKGYDVTYCRNFTDVDDKIIKRSTETGISPEDLTNRFIAEFHKDVESLYCLPPSVEPKVTESIPSIVAMIGTIIDNGHAYAVDGDVYFNVPSLNEYGVLSGRNTEDNRAGERVSVDARKKHPADFALWKAAKEGEISWESPWGPGRPGKKEGRGSSLGVHNMLFSAGVGCLLSMIVRDPL</sequence>
<evidence type="ECO:0000259" key="4">
    <source>
        <dbReference type="Pfam" id="PF01406"/>
    </source>
</evidence>
<dbReference type="Proteomes" id="UP001190700">
    <property type="component" value="Unassembled WGS sequence"/>
</dbReference>
<protein>
    <recommendedName>
        <fullName evidence="4">tRNA synthetases class I catalytic domain-containing protein</fullName>
    </recommendedName>
</protein>
<dbReference type="InterPro" id="IPR014729">
    <property type="entry name" value="Rossmann-like_a/b/a_fold"/>
</dbReference>
<dbReference type="InterPro" id="IPR032678">
    <property type="entry name" value="tRNA-synt_1_cat_dom"/>
</dbReference>
<keyword evidence="3" id="KW-0067">ATP-binding</keyword>
<evidence type="ECO:0000313" key="5">
    <source>
        <dbReference type="EMBL" id="KAK3276672.1"/>
    </source>
</evidence>
<organism evidence="5 6">
    <name type="scientific">Cymbomonas tetramitiformis</name>
    <dbReference type="NCBI Taxonomy" id="36881"/>
    <lineage>
        <taxon>Eukaryota</taxon>
        <taxon>Viridiplantae</taxon>
        <taxon>Chlorophyta</taxon>
        <taxon>Pyramimonadophyceae</taxon>
        <taxon>Pyramimonadales</taxon>
        <taxon>Pyramimonadaceae</taxon>
        <taxon>Cymbomonas</taxon>
    </lineage>
</organism>
<dbReference type="InterPro" id="IPR024909">
    <property type="entry name" value="Cys-tRNA/MSH_ligase"/>
</dbReference>
<name>A0AAE0GET3_9CHLO</name>
<accession>A0AAE0GET3</accession>
<dbReference type="PANTHER" id="PTHR10890:SF25">
    <property type="entry name" value="CYSTEINE--TRNA LIGASE, CHLOROPLASTIC_MITOCHONDRIAL"/>
    <property type="match status" value="1"/>
</dbReference>
<dbReference type="PANTHER" id="PTHR10890">
    <property type="entry name" value="CYSTEINYL-TRNA SYNTHETASE"/>
    <property type="match status" value="1"/>
</dbReference>
<dbReference type="Gene3D" id="3.40.50.620">
    <property type="entry name" value="HUPs"/>
    <property type="match status" value="1"/>
</dbReference>
<dbReference type="GO" id="GO:0006423">
    <property type="term" value="P:cysteinyl-tRNA aminoacylation"/>
    <property type="evidence" value="ECO:0007669"/>
    <property type="project" value="TreeGrafter"/>
</dbReference>
<reference evidence="5 6" key="1">
    <citation type="journal article" date="2015" name="Genome Biol. Evol.">
        <title>Comparative Genomics of a Bacterivorous Green Alga Reveals Evolutionary Causalities and Consequences of Phago-Mixotrophic Mode of Nutrition.</title>
        <authorList>
            <person name="Burns J.A."/>
            <person name="Paasch A."/>
            <person name="Narechania A."/>
            <person name="Kim E."/>
        </authorList>
    </citation>
    <scope>NUCLEOTIDE SEQUENCE [LARGE SCALE GENOMIC DNA]</scope>
    <source>
        <strain evidence="5 6">PLY_AMNH</strain>
    </source>
</reference>
<evidence type="ECO:0000256" key="3">
    <source>
        <dbReference type="ARBA" id="ARBA00022840"/>
    </source>
</evidence>
<dbReference type="Pfam" id="PF01406">
    <property type="entry name" value="tRNA-synt_1e"/>
    <property type="match status" value="1"/>
</dbReference>
<evidence type="ECO:0000256" key="2">
    <source>
        <dbReference type="ARBA" id="ARBA00022741"/>
    </source>
</evidence>
<dbReference type="AlphaFoldDB" id="A0AAE0GET3"/>
<evidence type="ECO:0000256" key="1">
    <source>
        <dbReference type="ARBA" id="ARBA00022598"/>
    </source>
</evidence>
<keyword evidence="2" id="KW-0547">Nucleotide-binding</keyword>